<sequence>MFLAANSDDPLSGASSPSRQMFRLVKHSPWPSLFPNDLALTMYTTASTPCCALPGNQVLLGNDVSCSGEQDCSVCRDVTYAPLLLCHPQYIFQQSSRHRPSPRKVHQAGDRLCAEMRYDWEEGRLCVDSNGRGCLRSPCFSFTLHPPHMFWRILLHMTHSRRLT</sequence>
<evidence type="ECO:0000313" key="1">
    <source>
        <dbReference type="EMBL" id="KAK0470718.1"/>
    </source>
</evidence>
<organism evidence="1 2">
    <name type="scientific">Armillaria novae-zelandiae</name>
    <dbReference type="NCBI Taxonomy" id="153914"/>
    <lineage>
        <taxon>Eukaryota</taxon>
        <taxon>Fungi</taxon>
        <taxon>Dikarya</taxon>
        <taxon>Basidiomycota</taxon>
        <taxon>Agaricomycotina</taxon>
        <taxon>Agaricomycetes</taxon>
        <taxon>Agaricomycetidae</taxon>
        <taxon>Agaricales</taxon>
        <taxon>Marasmiineae</taxon>
        <taxon>Physalacriaceae</taxon>
        <taxon>Armillaria</taxon>
    </lineage>
</organism>
<protein>
    <submittedName>
        <fullName evidence="1">Uncharacterized protein</fullName>
    </submittedName>
</protein>
<keyword evidence="2" id="KW-1185">Reference proteome</keyword>
<reference evidence="1" key="1">
    <citation type="submission" date="2023-06" db="EMBL/GenBank/DDBJ databases">
        <authorList>
            <consortium name="Lawrence Berkeley National Laboratory"/>
            <person name="Ahrendt S."/>
            <person name="Sahu N."/>
            <person name="Indic B."/>
            <person name="Wong-Bajracharya J."/>
            <person name="Merenyi Z."/>
            <person name="Ke H.-M."/>
            <person name="Monk M."/>
            <person name="Kocsube S."/>
            <person name="Drula E."/>
            <person name="Lipzen A."/>
            <person name="Balint B."/>
            <person name="Henrissat B."/>
            <person name="Andreopoulos B."/>
            <person name="Martin F.M."/>
            <person name="Harder C.B."/>
            <person name="Rigling D."/>
            <person name="Ford K.L."/>
            <person name="Foster G.D."/>
            <person name="Pangilinan J."/>
            <person name="Papanicolaou A."/>
            <person name="Barry K."/>
            <person name="LaButti K."/>
            <person name="Viragh M."/>
            <person name="Koriabine M."/>
            <person name="Yan M."/>
            <person name="Riley R."/>
            <person name="Champramary S."/>
            <person name="Plett K.L."/>
            <person name="Tsai I.J."/>
            <person name="Slot J."/>
            <person name="Sipos G."/>
            <person name="Plett J."/>
            <person name="Nagy L.G."/>
            <person name="Grigoriev I.V."/>
        </authorList>
    </citation>
    <scope>NUCLEOTIDE SEQUENCE</scope>
    <source>
        <strain evidence="1">ICMP 16352</strain>
    </source>
</reference>
<accession>A0AA39NRX0</accession>
<evidence type="ECO:0000313" key="2">
    <source>
        <dbReference type="Proteomes" id="UP001175227"/>
    </source>
</evidence>
<dbReference type="AlphaFoldDB" id="A0AA39NRX0"/>
<dbReference type="Proteomes" id="UP001175227">
    <property type="component" value="Unassembled WGS sequence"/>
</dbReference>
<dbReference type="EMBL" id="JAUEPR010000059">
    <property type="protein sequence ID" value="KAK0470718.1"/>
    <property type="molecule type" value="Genomic_DNA"/>
</dbReference>
<name>A0AA39NRX0_9AGAR</name>
<comment type="caution">
    <text evidence="1">The sequence shown here is derived from an EMBL/GenBank/DDBJ whole genome shotgun (WGS) entry which is preliminary data.</text>
</comment>
<proteinExistence type="predicted"/>
<gene>
    <name evidence="1" type="ORF">IW261DRAFT_923188</name>
</gene>